<evidence type="ECO:0000256" key="1">
    <source>
        <dbReference type="SAM" id="MobiDB-lite"/>
    </source>
</evidence>
<sequence>MGWNVPQPGRAMNGAQVYDTPAYNAQGGPRYMGQHSDIHTNGSPYAVQHTYPSPPMPYGNWQPQTPYEMDAGTHAGQASHPHLHYLRGANSPALQVQHNVVSPSQLTMNAPGLGPNNMLHFNATGYPSAPNPAGFANARTSDQHSNELDSNPKGWTKDQDALVYHLKTNKVKVKHIGAELKRRFNVERSDNAVSKRWKNIKQRSSGVGSEDVVQNVMPPSLQLLKSEVERVVPGFENAAQNYCDPQLSEIVDEAEKGFQKGYAKLVEEYMFNMQRVQAQAQAQAQAQPQGLQGRRHGDANL</sequence>
<evidence type="ECO:0000313" key="3">
    <source>
        <dbReference type="Proteomes" id="UP001303222"/>
    </source>
</evidence>
<feature type="region of interest" description="Disordered" evidence="1">
    <location>
        <begin position="131"/>
        <end position="154"/>
    </location>
</feature>
<evidence type="ECO:0000313" key="2">
    <source>
        <dbReference type="EMBL" id="KAK3952365.1"/>
    </source>
</evidence>
<protein>
    <recommendedName>
        <fullName evidence="4">Myb-like domain-containing protein</fullName>
    </recommendedName>
</protein>
<name>A0AAN6NUY5_9PEZI</name>
<gene>
    <name evidence="2" type="ORF">QBC32DRAFT_341567</name>
</gene>
<evidence type="ECO:0008006" key="4">
    <source>
        <dbReference type="Google" id="ProtNLM"/>
    </source>
</evidence>
<proteinExistence type="predicted"/>
<accession>A0AAN6NUY5</accession>
<dbReference type="EMBL" id="MU859125">
    <property type="protein sequence ID" value="KAK3952365.1"/>
    <property type="molecule type" value="Genomic_DNA"/>
</dbReference>
<dbReference type="AlphaFoldDB" id="A0AAN6NUY5"/>
<reference evidence="2" key="2">
    <citation type="submission" date="2023-06" db="EMBL/GenBank/DDBJ databases">
        <authorList>
            <consortium name="Lawrence Berkeley National Laboratory"/>
            <person name="Mondo S.J."/>
            <person name="Hensen N."/>
            <person name="Bonometti L."/>
            <person name="Westerberg I."/>
            <person name="Brannstrom I.O."/>
            <person name="Guillou S."/>
            <person name="Cros-Aarteil S."/>
            <person name="Calhoun S."/>
            <person name="Haridas S."/>
            <person name="Kuo A."/>
            <person name="Pangilinan J."/>
            <person name="Riley R."/>
            <person name="Labutti K."/>
            <person name="Andreopoulos B."/>
            <person name="Lipzen A."/>
            <person name="Chen C."/>
            <person name="Yanf M."/>
            <person name="Daum C."/>
            <person name="Ng V."/>
            <person name="Clum A."/>
            <person name="Steindorff A."/>
            <person name="Ohm R."/>
            <person name="Martin F."/>
            <person name="Silar P."/>
            <person name="Natvig D."/>
            <person name="Lalanne C."/>
            <person name="Gautier V."/>
            <person name="Ament-Velasquez S.L."/>
            <person name="Kruys A."/>
            <person name="Hutchinson M.I."/>
            <person name="Powell A.J."/>
            <person name="Barry K."/>
            <person name="Miller A.N."/>
            <person name="Grigoriev I.V."/>
            <person name="Debuchy R."/>
            <person name="Gladieux P."/>
            <person name="Thoren M.H."/>
            <person name="Johannesson H."/>
        </authorList>
    </citation>
    <scope>NUCLEOTIDE SEQUENCE</scope>
    <source>
        <strain evidence="2">CBS 626.80</strain>
    </source>
</reference>
<organism evidence="2 3">
    <name type="scientific">Pseudoneurospora amorphoporcata</name>
    <dbReference type="NCBI Taxonomy" id="241081"/>
    <lineage>
        <taxon>Eukaryota</taxon>
        <taxon>Fungi</taxon>
        <taxon>Dikarya</taxon>
        <taxon>Ascomycota</taxon>
        <taxon>Pezizomycotina</taxon>
        <taxon>Sordariomycetes</taxon>
        <taxon>Sordariomycetidae</taxon>
        <taxon>Sordariales</taxon>
        <taxon>Sordariaceae</taxon>
        <taxon>Pseudoneurospora</taxon>
    </lineage>
</organism>
<reference evidence="2" key="1">
    <citation type="journal article" date="2023" name="Mol. Phylogenet. Evol.">
        <title>Genome-scale phylogeny and comparative genomics of the fungal order Sordariales.</title>
        <authorList>
            <person name="Hensen N."/>
            <person name="Bonometti L."/>
            <person name="Westerberg I."/>
            <person name="Brannstrom I.O."/>
            <person name="Guillou S."/>
            <person name="Cros-Aarteil S."/>
            <person name="Calhoun S."/>
            <person name="Haridas S."/>
            <person name="Kuo A."/>
            <person name="Mondo S."/>
            <person name="Pangilinan J."/>
            <person name="Riley R."/>
            <person name="LaButti K."/>
            <person name="Andreopoulos B."/>
            <person name="Lipzen A."/>
            <person name="Chen C."/>
            <person name="Yan M."/>
            <person name="Daum C."/>
            <person name="Ng V."/>
            <person name="Clum A."/>
            <person name="Steindorff A."/>
            <person name="Ohm R.A."/>
            <person name="Martin F."/>
            <person name="Silar P."/>
            <person name="Natvig D.O."/>
            <person name="Lalanne C."/>
            <person name="Gautier V."/>
            <person name="Ament-Velasquez S.L."/>
            <person name="Kruys A."/>
            <person name="Hutchinson M.I."/>
            <person name="Powell A.J."/>
            <person name="Barry K."/>
            <person name="Miller A.N."/>
            <person name="Grigoriev I.V."/>
            <person name="Debuchy R."/>
            <person name="Gladieux P."/>
            <person name="Hiltunen Thoren M."/>
            <person name="Johannesson H."/>
        </authorList>
    </citation>
    <scope>NUCLEOTIDE SEQUENCE</scope>
    <source>
        <strain evidence="2">CBS 626.80</strain>
    </source>
</reference>
<keyword evidence="3" id="KW-1185">Reference proteome</keyword>
<feature type="region of interest" description="Disordered" evidence="1">
    <location>
        <begin position="26"/>
        <end position="50"/>
    </location>
</feature>
<dbReference type="Proteomes" id="UP001303222">
    <property type="component" value="Unassembled WGS sequence"/>
</dbReference>
<comment type="caution">
    <text evidence="2">The sequence shown here is derived from an EMBL/GenBank/DDBJ whole genome shotgun (WGS) entry which is preliminary data.</text>
</comment>